<evidence type="ECO:0000313" key="1">
    <source>
        <dbReference type="EMBL" id="SVB34097.1"/>
    </source>
</evidence>
<proteinExistence type="predicted"/>
<dbReference type="EMBL" id="UINC01037899">
    <property type="protein sequence ID" value="SVB34097.1"/>
    <property type="molecule type" value="Genomic_DNA"/>
</dbReference>
<feature type="non-terminal residue" evidence="1">
    <location>
        <position position="56"/>
    </location>
</feature>
<gene>
    <name evidence="1" type="ORF">METZ01_LOCUS186951</name>
</gene>
<accession>A0A382D8Y0</accession>
<dbReference type="AlphaFoldDB" id="A0A382D8Y0"/>
<reference evidence="1" key="1">
    <citation type="submission" date="2018-05" db="EMBL/GenBank/DDBJ databases">
        <authorList>
            <person name="Lanie J.A."/>
            <person name="Ng W.-L."/>
            <person name="Kazmierczak K.M."/>
            <person name="Andrzejewski T.M."/>
            <person name="Davidsen T.M."/>
            <person name="Wayne K.J."/>
            <person name="Tettelin H."/>
            <person name="Glass J.I."/>
            <person name="Rusch D."/>
            <person name="Podicherti R."/>
            <person name="Tsui H.-C.T."/>
            <person name="Winkler M.E."/>
        </authorList>
    </citation>
    <scope>NUCLEOTIDE SEQUENCE</scope>
</reference>
<sequence length="56" mass="6444">MSLLISFRFRKLSLLNTFIYVKNQLSVPLTAFEKLFILYGSFSPSASYLTLLANKH</sequence>
<name>A0A382D8Y0_9ZZZZ</name>
<organism evidence="1">
    <name type="scientific">marine metagenome</name>
    <dbReference type="NCBI Taxonomy" id="408172"/>
    <lineage>
        <taxon>unclassified sequences</taxon>
        <taxon>metagenomes</taxon>
        <taxon>ecological metagenomes</taxon>
    </lineage>
</organism>
<protein>
    <submittedName>
        <fullName evidence="1">Uncharacterized protein</fullName>
    </submittedName>
</protein>